<reference evidence="7 8" key="2">
    <citation type="submission" date="2018-11" db="EMBL/GenBank/DDBJ databases">
        <authorList>
            <consortium name="Pathogen Informatics"/>
        </authorList>
    </citation>
    <scope>NUCLEOTIDE SEQUENCE [LARGE SCALE GENOMIC DNA]</scope>
</reference>
<dbReference type="SMART" id="SM01361">
    <property type="entry name" value="A2M_recep"/>
    <property type="match status" value="1"/>
</dbReference>
<evidence type="ECO:0000313" key="9">
    <source>
        <dbReference type="WBParaSite" id="TCLT_0001073101-mRNA-1"/>
    </source>
</evidence>
<evidence type="ECO:0000313" key="8">
    <source>
        <dbReference type="Proteomes" id="UP000276776"/>
    </source>
</evidence>
<dbReference type="WBParaSite" id="TCLT_0001073101-mRNA-1">
    <property type="protein sequence ID" value="TCLT_0001073101-mRNA-1"/>
    <property type="gene ID" value="TCLT_0001073101"/>
</dbReference>
<keyword evidence="3" id="KW-1015">Disulfide bond</keyword>
<organism evidence="9">
    <name type="scientific">Thelazia callipaeda</name>
    <name type="common">Oriental eyeworm</name>
    <name type="synonym">Parasitic nematode</name>
    <dbReference type="NCBI Taxonomy" id="103827"/>
    <lineage>
        <taxon>Eukaryota</taxon>
        <taxon>Metazoa</taxon>
        <taxon>Ecdysozoa</taxon>
        <taxon>Nematoda</taxon>
        <taxon>Chromadorea</taxon>
        <taxon>Rhabditida</taxon>
        <taxon>Spirurina</taxon>
        <taxon>Spiruromorpha</taxon>
        <taxon>Thelazioidea</taxon>
        <taxon>Thelaziidae</taxon>
        <taxon>Thelazia</taxon>
    </lineage>
</organism>
<evidence type="ECO:0000259" key="6">
    <source>
        <dbReference type="SMART" id="SM01361"/>
    </source>
</evidence>
<feature type="transmembrane region" description="Helical" evidence="5">
    <location>
        <begin position="547"/>
        <end position="566"/>
    </location>
</feature>
<dbReference type="InterPro" id="IPR019742">
    <property type="entry name" value="MacrogloblnA2_CS"/>
</dbReference>
<dbReference type="PANTHER" id="PTHR11412:SF175">
    <property type="entry name" value="TEP (THIOLESTER CONTAINING PROTEIN)"/>
    <property type="match status" value="1"/>
</dbReference>
<evidence type="ECO:0000313" key="7">
    <source>
        <dbReference type="EMBL" id="VDN08427.1"/>
    </source>
</evidence>
<dbReference type="GO" id="GO:0005615">
    <property type="term" value="C:extracellular space"/>
    <property type="evidence" value="ECO:0007669"/>
    <property type="project" value="InterPro"/>
</dbReference>
<reference evidence="9" key="1">
    <citation type="submission" date="2017-02" db="UniProtKB">
        <authorList>
            <consortium name="WormBaseParasite"/>
        </authorList>
    </citation>
    <scope>IDENTIFICATION</scope>
</reference>
<protein>
    <submittedName>
        <fullName evidence="9">A2M_recep domain-containing protein</fullName>
    </submittedName>
</protein>
<dbReference type="AlphaFoldDB" id="A0A0N5DC12"/>
<feature type="domain" description="Alpha-macroglobulin receptor-binding" evidence="6">
    <location>
        <begin position="421"/>
        <end position="510"/>
    </location>
</feature>
<keyword evidence="5" id="KW-0812">Transmembrane</keyword>
<evidence type="ECO:0000256" key="2">
    <source>
        <dbReference type="ARBA" id="ARBA00022729"/>
    </source>
</evidence>
<keyword evidence="2" id="KW-0732">Signal</keyword>
<dbReference type="PANTHER" id="PTHR11412">
    <property type="entry name" value="MACROGLOBULIN / COMPLEMENT"/>
    <property type="match status" value="1"/>
</dbReference>
<sequence>MQFPSDAVEGSKMARFDVIGDLMGPALANLNSLIRMPYGCGEQNMINFVPNIAVLGYLKVTKQSRSGLEAKAKKYMESGYQRELTYRRSDHSFSAFGESDKHGSTWLTAFVVRSFKQAQKFIFVDDSVIKSSIAFLNSQQQQENGAFAERGEIHHKGMQGGAAEGGVPLTAYVYAALLENGVRNEKAQHYLEQHLEEIKNDPYSLAIVAYVFHLANSSKKEEALKLLDAHKKQNNDGTYWTTKSQPEKPKDTQQYFYQPKPADVEMTSYVLLTYMLRDDTVSAVPVVRWLSSQRNALGGFSSTQDTVMALQALAAYAGKAYSPSLNISLTMKSGADEQNFEITHENSIVLQGYQLKNFDDKLELQAKGNGIAFAQLQYSYHRVSTKDNLPFYCTKEVREHRNGNRLQLDLCCNYTKPGARSNMAVAEVDALSGFRFDSEQLDNLQVISDLQRAELDRDDTRINLYFNPIGSSPVCLSLYSDMVYQISEQKPAQVVLFDYYDPEQQIKTSYLTKQQRSLQDACSECWPSPDMTEKSSGILAMQAQASLILPSIHLLYIVVCFALLLLHSI</sequence>
<dbReference type="InterPro" id="IPR047565">
    <property type="entry name" value="Alpha-macroglob_thiol-ester_cl"/>
</dbReference>
<evidence type="ECO:0000256" key="1">
    <source>
        <dbReference type="ARBA" id="ARBA00010952"/>
    </source>
</evidence>
<dbReference type="SMART" id="SM01419">
    <property type="entry name" value="Thiol-ester_cl"/>
    <property type="match status" value="1"/>
</dbReference>
<dbReference type="EMBL" id="UYYF01005290">
    <property type="protein sequence ID" value="VDN08427.1"/>
    <property type="molecule type" value="Genomic_DNA"/>
</dbReference>
<dbReference type="FunFam" id="1.50.10.20:FF:000001">
    <property type="entry name" value="CD109 isoform 1"/>
    <property type="match status" value="1"/>
</dbReference>
<dbReference type="InterPro" id="IPR009048">
    <property type="entry name" value="A-macroglobulin_rcpt-bd"/>
</dbReference>
<dbReference type="Pfam" id="PF07677">
    <property type="entry name" value="A2M_recep"/>
    <property type="match status" value="1"/>
</dbReference>
<accession>A0A0N5DC12</accession>
<dbReference type="STRING" id="103827.A0A0N5DC12"/>
<keyword evidence="5" id="KW-0472">Membrane</keyword>
<dbReference type="Gene3D" id="2.60.40.690">
    <property type="entry name" value="Alpha-macroglobulin, receptor-binding domain"/>
    <property type="match status" value="1"/>
</dbReference>
<evidence type="ECO:0000256" key="5">
    <source>
        <dbReference type="SAM" id="Phobius"/>
    </source>
</evidence>
<keyword evidence="5" id="KW-1133">Transmembrane helix</keyword>
<keyword evidence="4" id="KW-0325">Glycoprotein</keyword>
<proteinExistence type="inferred from homology"/>
<dbReference type="Pfam" id="PF07678">
    <property type="entry name" value="TED_complement"/>
    <property type="match status" value="1"/>
</dbReference>
<keyword evidence="8" id="KW-1185">Reference proteome</keyword>
<dbReference type="SUPFAM" id="SSF49410">
    <property type="entry name" value="Alpha-macroglobulin receptor domain"/>
    <property type="match status" value="1"/>
</dbReference>
<dbReference type="Proteomes" id="UP000276776">
    <property type="component" value="Unassembled WGS sequence"/>
</dbReference>
<dbReference type="InterPro" id="IPR011626">
    <property type="entry name" value="Alpha-macroglobulin_TED"/>
</dbReference>
<comment type="similarity">
    <text evidence="1">Belongs to the protease inhibitor I39 (alpha-2-macroglobulin) family.</text>
</comment>
<dbReference type="InterPro" id="IPR008930">
    <property type="entry name" value="Terpenoid_cyclase/PrenylTrfase"/>
</dbReference>
<evidence type="ECO:0000256" key="3">
    <source>
        <dbReference type="ARBA" id="ARBA00023157"/>
    </source>
</evidence>
<gene>
    <name evidence="7" type="ORF">TCLT_LOCUS10713</name>
</gene>
<dbReference type="InterPro" id="IPR050473">
    <property type="entry name" value="A2M/Complement_sys"/>
</dbReference>
<dbReference type="Gene3D" id="2.60.120.1540">
    <property type="match status" value="1"/>
</dbReference>
<dbReference type="OrthoDB" id="9998011at2759"/>
<name>A0A0N5DC12_THECL</name>
<dbReference type="InterPro" id="IPR036595">
    <property type="entry name" value="A-macroglobulin_rcpt-bd_sf"/>
</dbReference>
<evidence type="ECO:0000256" key="4">
    <source>
        <dbReference type="ARBA" id="ARBA00023180"/>
    </source>
</evidence>
<dbReference type="InterPro" id="IPR041813">
    <property type="entry name" value="A2M_TED"/>
</dbReference>
<dbReference type="Gene3D" id="1.50.10.20">
    <property type="match status" value="1"/>
</dbReference>
<dbReference type="OMA" id="FIHEAIL"/>
<dbReference type="SUPFAM" id="SSF48239">
    <property type="entry name" value="Terpenoid cyclases/Protein prenyltransferases"/>
    <property type="match status" value="1"/>
</dbReference>
<dbReference type="CDD" id="cd02897">
    <property type="entry name" value="A2M_2"/>
    <property type="match status" value="1"/>
</dbReference>
<dbReference type="PROSITE" id="PS00477">
    <property type="entry name" value="ALPHA_2_MACROGLOBULIN"/>
    <property type="match status" value="1"/>
</dbReference>